<dbReference type="EMBL" id="FNWV01000002">
    <property type="protein sequence ID" value="SEH46375.1"/>
    <property type="molecule type" value="Genomic_DNA"/>
</dbReference>
<evidence type="ECO:0000256" key="4">
    <source>
        <dbReference type="ARBA" id="ARBA00023136"/>
    </source>
</evidence>
<evidence type="ECO:0000256" key="5">
    <source>
        <dbReference type="SAM" id="Phobius"/>
    </source>
</evidence>
<sequence>MEEIKNKVSDILEKITSERFFYYYIISVMLALPITEIFDEFHSQAFASQPIIVEMAGYFGIFAFITHFLRHQKIKYYLSDLLYFLLFIFALLSAVFSINKQETWHGFNYDEWLFNFVGYFSLMLAGTMIQSKQLRKNILSVFVIVTIIQSIVAALQTVGIYIVEAYFDTTTTMENKITYGLIQNFNWYAGLSVLLFACTSGVFLYTNNKAVRNITYAVSMLSFYTLLSANSRLAWVGVAAYLVFLFVSIAVMKFKDLDKEKHKSIIKRFSLLIIGMCAVLAFAILVCGRVVNKIAQISAEISNAKKDNDVKDLGSHRIHIWKYGLKSVPDHWAFGIGLDNYKDVFLTSPDYDPKMFVQAKGHNEYIHYLVTQGVFQLITYLTLLVYTAVTGIRNVIHNEDKEERFITWIFLGMFFGYIAQAMFNSSIVNVVPYFWITIGMCLTHKNQRCFGYSKQKKEKGIS</sequence>
<feature type="transmembrane region" description="Helical" evidence="5">
    <location>
        <begin position="112"/>
        <end position="129"/>
    </location>
</feature>
<feature type="transmembrane region" description="Helical" evidence="5">
    <location>
        <begin position="377"/>
        <end position="396"/>
    </location>
</feature>
<feature type="transmembrane region" description="Helical" evidence="5">
    <location>
        <begin position="50"/>
        <end position="69"/>
    </location>
</feature>
<evidence type="ECO:0000313" key="8">
    <source>
        <dbReference type="Proteomes" id="UP000183190"/>
    </source>
</evidence>
<evidence type="ECO:0000256" key="1">
    <source>
        <dbReference type="ARBA" id="ARBA00004141"/>
    </source>
</evidence>
<dbReference type="GO" id="GO:0016874">
    <property type="term" value="F:ligase activity"/>
    <property type="evidence" value="ECO:0007669"/>
    <property type="project" value="UniProtKB-KW"/>
</dbReference>
<evidence type="ECO:0000256" key="2">
    <source>
        <dbReference type="ARBA" id="ARBA00022692"/>
    </source>
</evidence>
<dbReference type="RefSeq" id="WP_074714602.1">
    <property type="nucleotide sequence ID" value="NZ_FNWV01000002.1"/>
</dbReference>
<feature type="transmembrane region" description="Helical" evidence="5">
    <location>
        <begin position="271"/>
        <end position="291"/>
    </location>
</feature>
<gene>
    <name evidence="7" type="ORF">SAMN02910265_00806</name>
</gene>
<keyword evidence="7" id="KW-0436">Ligase</keyword>
<keyword evidence="2 5" id="KW-0812">Transmembrane</keyword>
<dbReference type="InterPro" id="IPR051533">
    <property type="entry name" value="WaaL-like"/>
</dbReference>
<protein>
    <submittedName>
        <fullName evidence="7">O-antigen ligase</fullName>
    </submittedName>
</protein>
<accession>A0A1H6IES4</accession>
<proteinExistence type="predicted"/>
<dbReference type="PANTHER" id="PTHR37422">
    <property type="entry name" value="TEICHURONIC ACID BIOSYNTHESIS PROTEIN TUAE"/>
    <property type="match status" value="1"/>
</dbReference>
<evidence type="ECO:0000256" key="3">
    <source>
        <dbReference type="ARBA" id="ARBA00022989"/>
    </source>
</evidence>
<evidence type="ECO:0000313" key="7">
    <source>
        <dbReference type="EMBL" id="SEH46375.1"/>
    </source>
</evidence>
<dbReference type="GO" id="GO:0016020">
    <property type="term" value="C:membrane"/>
    <property type="evidence" value="ECO:0007669"/>
    <property type="project" value="UniProtKB-SubCell"/>
</dbReference>
<reference evidence="7 8" key="1">
    <citation type="submission" date="2016-10" db="EMBL/GenBank/DDBJ databases">
        <authorList>
            <person name="de Groot N.N."/>
        </authorList>
    </citation>
    <scope>NUCLEOTIDE SEQUENCE [LARGE SCALE GENOMIC DNA]</scope>
    <source>
        <strain evidence="7 8">YAD2003</strain>
    </source>
</reference>
<organism evidence="7 8">
    <name type="scientific">Ruminococcus flavefaciens</name>
    <dbReference type="NCBI Taxonomy" id="1265"/>
    <lineage>
        <taxon>Bacteria</taxon>
        <taxon>Bacillati</taxon>
        <taxon>Bacillota</taxon>
        <taxon>Clostridia</taxon>
        <taxon>Eubacteriales</taxon>
        <taxon>Oscillospiraceae</taxon>
        <taxon>Ruminococcus</taxon>
    </lineage>
</organism>
<dbReference type="Pfam" id="PF04932">
    <property type="entry name" value="Wzy_C"/>
    <property type="match status" value="1"/>
</dbReference>
<feature type="transmembrane region" description="Helical" evidence="5">
    <location>
        <begin position="21"/>
        <end position="38"/>
    </location>
</feature>
<dbReference type="AlphaFoldDB" id="A0A1H6IES4"/>
<dbReference type="Proteomes" id="UP000183190">
    <property type="component" value="Unassembled WGS sequence"/>
</dbReference>
<feature type="transmembrane region" description="Helical" evidence="5">
    <location>
        <begin position="81"/>
        <end position="100"/>
    </location>
</feature>
<comment type="subcellular location">
    <subcellularLocation>
        <location evidence="1">Membrane</location>
        <topology evidence="1">Multi-pass membrane protein</topology>
    </subcellularLocation>
</comment>
<dbReference type="InterPro" id="IPR007016">
    <property type="entry name" value="O-antigen_ligase-rel_domated"/>
</dbReference>
<feature type="domain" description="O-antigen ligase-related" evidence="6">
    <location>
        <begin position="218"/>
        <end position="380"/>
    </location>
</feature>
<dbReference type="PANTHER" id="PTHR37422:SF13">
    <property type="entry name" value="LIPOPOLYSACCHARIDE BIOSYNTHESIS PROTEIN PA4999-RELATED"/>
    <property type="match status" value="1"/>
</dbReference>
<feature type="transmembrane region" description="Helical" evidence="5">
    <location>
        <begin position="233"/>
        <end position="251"/>
    </location>
</feature>
<keyword evidence="3 5" id="KW-1133">Transmembrane helix</keyword>
<keyword evidence="4 5" id="KW-0472">Membrane</keyword>
<feature type="transmembrane region" description="Helical" evidence="5">
    <location>
        <begin position="141"/>
        <end position="167"/>
    </location>
</feature>
<evidence type="ECO:0000259" key="6">
    <source>
        <dbReference type="Pfam" id="PF04932"/>
    </source>
</evidence>
<feature type="transmembrane region" description="Helical" evidence="5">
    <location>
        <begin position="187"/>
        <end position="205"/>
    </location>
</feature>
<feature type="transmembrane region" description="Helical" evidence="5">
    <location>
        <begin position="408"/>
        <end position="435"/>
    </location>
</feature>
<name>A0A1H6IES4_RUMFL</name>